<proteinExistence type="predicted"/>
<dbReference type="InterPro" id="IPR001279">
    <property type="entry name" value="Metallo-B-lactamas"/>
</dbReference>
<reference evidence="5 6" key="1">
    <citation type="submission" date="2016-05" db="EMBL/GenBank/DDBJ databases">
        <title>Paenibacillus sp. 1ZS3-15 nov., isolated from the rhizosphere soil.</title>
        <authorList>
            <person name="Zhang X.X."/>
            <person name="Zhang J."/>
        </authorList>
    </citation>
    <scope>NUCLEOTIDE SEQUENCE [LARGE SCALE GENOMIC DNA]</scope>
    <source>
        <strain evidence="5 6">1ZS3-15</strain>
    </source>
</reference>
<dbReference type="Pfam" id="PF23023">
    <property type="entry name" value="Anti-Pycsar_Apyc1"/>
    <property type="match status" value="1"/>
</dbReference>
<feature type="domain" description="Metallo-beta-lactamase" evidence="4">
    <location>
        <begin position="19"/>
        <end position="222"/>
    </location>
</feature>
<dbReference type="AlphaFoldDB" id="A0A197ZWP4"/>
<gene>
    <name evidence="5" type="ORF">A8708_24305</name>
</gene>
<dbReference type="PANTHER" id="PTHR42663:SF6">
    <property type="entry name" value="HYDROLASE C777.06C-RELATED"/>
    <property type="match status" value="1"/>
</dbReference>
<comment type="catalytic activity">
    <reaction evidence="3">
        <text>3',5'-cyclic UMP + H2O = UMP + H(+)</text>
        <dbReference type="Rhea" id="RHEA:70575"/>
        <dbReference type="ChEBI" id="CHEBI:15377"/>
        <dbReference type="ChEBI" id="CHEBI:15378"/>
        <dbReference type="ChEBI" id="CHEBI:57865"/>
        <dbReference type="ChEBI" id="CHEBI:184387"/>
    </reaction>
    <physiologicalReaction direction="left-to-right" evidence="3">
        <dbReference type="Rhea" id="RHEA:70576"/>
    </physiologicalReaction>
</comment>
<keyword evidence="5" id="KW-0378">Hydrolase</keyword>
<dbReference type="EMBL" id="LYPB01000092">
    <property type="protein sequence ID" value="OAS13584.1"/>
    <property type="molecule type" value="Genomic_DNA"/>
</dbReference>
<protein>
    <submittedName>
        <fullName evidence="5">MBL fold metallo-hydrolase</fullName>
    </submittedName>
</protein>
<dbReference type="GO" id="GO:0016787">
    <property type="term" value="F:hydrolase activity"/>
    <property type="evidence" value="ECO:0007669"/>
    <property type="project" value="UniProtKB-KW"/>
</dbReference>
<dbReference type="STRING" id="1850517.A8708_24305"/>
<comment type="caution">
    <text evidence="5">The sequence shown here is derived from an EMBL/GenBank/DDBJ whole genome shotgun (WGS) entry which is preliminary data.</text>
</comment>
<evidence type="ECO:0000256" key="3">
    <source>
        <dbReference type="ARBA" id="ARBA00048505"/>
    </source>
</evidence>
<dbReference type="OrthoDB" id="9803916at2"/>
<evidence type="ECO:0000256" key="1">
    <source>
        <dbReference type="ARBA" id="ARBA00034221"/>
    </source>
</evidence>
<dbReference type="SMART" id="SM00849">
    <property type="entry name" value="Lactamase_B"/>
    <property type="match status" value="1"/>
</dbReference>
<dbReference type="InterPro" id="IPR036866">
    <property type="entry name" value="RibonucZ/Hydroxyglut_hydro"/>
</dbReference>
<organism evidence="5 6">
    <name type="scientific">Paenibacillus oryzisoli</name>
    <dbReference type="NCBI Taxonomy" id="1850517"/>
    <lineage>
        <taxon>Bacteria</taxon>
        <taxon>Bacillati</taxon>
        <taxon>Bacillota</taxon>
        <taxon>Bacilli</taxon>
        <taxon>Bacillales</taxon>
        <taxon>Paenibacillaceae</taxon>
        <taxon>Paenibacillus</taxon>
    </lineage>
</organism>
<comment type="catalytic activity">
    <reaction evidence="1">
        <text>3',5'-cyclic CMP + H2O = CMP + H(+)</text>
        <dbReference type="Rhea" id="RHEA:72675"/>
        <dbReference type="ChEBI" id="CHEBI:15377"/>
        <dbReference type="ChEBI" id="CHEBI:15378"/>
        <dbReference type="ChEBI" id="CHEBI:58003"/>
        <dbReference type="ChEBI" id="CHEBI:60377"/>
    </reaction>
    <physiologicalReaction direction="left-to-right" evidence="1">
        <dbReference type="Rhea" id="RHEA:72676"/>
    </physiologicalReaction>
</comment>
<evidence type="ECO:0000313" key="6">
    <source>
        <dbReference type="Proteomes" id="UP000078454"/>
    </source>
</evidence>
<dbReference type="Proteomes" id="UP000078454">
    <property type="component" value="Unassembled WGS sequence"/>
</dbReference>
<keyword evidence="6" id="KW-1185">Reference proteome</keyword>
<dbReference type="SUPFAM" id="SSF56281">
    <property type="entry name" value="Metallo-hydrolase/oxidoreductase"/>
    <property type="match status" value="1"/>
</dbReference>
<name>A0A197ZWP4_9BACL</name>
<dbReference type="PANTHER" id="PTHR42663">
    <property type="entry name" value="HYDROLASE C777.06C-RELATED-RELATED"/>
    <property type="match status" value="1"/>
</dbReference>
<dbReference type="RefSeq" id="WP_068670595.1">
    <property type="nucleotide sequence ID" value="NZ_LYPB01000092.1"/>
</dbReference>
<evidence type="ECO:0000313" key="5">
    <source>
        <dbReference type="EMBL" id="OAS13584.1"/>
    </source>
</evidence>
<evidence type="ECO:0000259" key="4">
    <source>
        <dbReference type="SMART" id="SM00849"/>
    </source>
</evidence>
<dbReference type="Gene3D" id="3.60.15.10">
    <property type="entry name" value="Ribonuclease Z/Hydroxyacylglutathione hydrolase-like"/>
    <property type="match status" value="1"/>
</dbReference>
<accession>A0A197ZWP4</accession>
<comment type="function">
    <text evidence="2">Counteracts the endogenous Pycsar antiviral defense system. Phosphodiesterase that enables metal-dependent hydrolysis of host cyclic nucleotide Pycsar defense signals such as cCMP and cUMP.</text>
</comment>
<evidence type="ECO:0000256" key="2">
    <source>
        <dbReference type="ARBA" id="ARBA00034301"/>
    </source>
</evidence>
<dbReference type="GO" id="GO:0046872">
    <property type="term" value="F:metal ion binding"/>
    <property type="evidence" value="ECO:0007669"/>
    <property type="project" value="UniProtKB-KW"/>
</dbReference>
<sequence length="250" mass="28715">MSLQIQMLGTGSAFSKLYYNTSALVRTTDATILIDCGPTVPKSLSEIEIELDQIDGILISHIHADHVGGLEELAFRLFYQCNRKRVKLYVTEALAEVLWENSLKGGLYNPEEGFHQLQDYFELVYLQERVPYQIATDLTIEIIPTLHVAQKLNYSFFINHLTFYSADLQFNHDLLIDEVIRARNCHTIFHDCQLDGPGYVHTTLAELLTLPEDIQKLIYLMHYGDRMPAFIGQTGHMTFIHKHEIIEITD</sequence>